<organism evidence="2 3">
    <name type="scientific">Chitinophaga hostae</name>
    <dbReference type="NCBI Taxonomy" id="2831022"/>
    <lineage>
        <taxon>Bacteria</taxon>
        <taxon>Pseudomonadati</taxon>
        <taxon>Bacteroidota</taxon>
        <taxon>Chitinophagia</taxon>
        <taxon>Chitinophagales</taxon>
        <taxon>Chitinophagaceae</taxon>
        <taxon>Chitinophaga</taxon>
    </lineage>
</organism>
<accession>A0ABS5J5K0</accession>
<dbReference type="RefSeq" id="WP_211975587.1">
    <property type="nucleotide sequence ID" value="NZ_CBFHAM010000008.1"/>
</dbReference>
<reference evidence="2 3" key="1">
    <citation type="submission" date="2021-04" db="EMBL/GenBank/DDBJ databases">
        <title>Chitinophaga sp. nov., isolated from the rhizosphere soil.</title>
        <authorList>
            <person name="He S."/>
        </authorList>
    </citation>
    <scope>NUCLEOTIDE SEQUENCE [LARGE SCALE GENOMIC DNA]</scope>
    <source>
        <strain evidence="2 3">2R12</strain>
    </source>
</reference>
<keyword evidence="3" id="KW-1185">Reference proteome</keyword>
<gene>
    <name evidence="2" type="ORF">KE626_24190</name>
</gene>
<dbReference type="EMBL" id="JAGTXB010000014">
    <property type="protein sequence ID" value="MBS0030449.1"/>
    <property type="molecule type" value="Genomic_DNA"/>
</dbReference>
<name>A0ABS5J5K0_9BACT</name>
<feature type="domain" description="DUF7832" evidence="1">
    <location>
        <begin position="3"/>
        <end position="113"/>
    </location>
</feature>
<dbReference type="InterPro" id="IPR057154">
    <property type="entry name" value="DUF7832"/>
</dbReference>
<protein>
    <recommendedName>
        <fullName evidence="1">DUF7832 domain-containing protein</fullName>
    </recommendedName>
</protein>
<evidence type="ECO:0000313" key="2">
    <source>
        <dbReference type="EMBL" id="MBS0030449.1"/>
    </source>
</evidence>
<evidence type="ECO:0000313" key="3">
    <source>
        <dbReference type="Proteomes" id="UP000676386"/>
    </source>
</evidence>
<dbReference type="Pfam" id="PF25191">
    <property type="entry name" value="DUF7832"/>
    <property type="match status" value="1"/>
</dbReference>
<comment type="caution">
    <text evidence="2">The sequence shown here is derived from an EMBL/GenBank/DDBJ whole genome shotgun (WGS) entry which is preliminary data.</text>
</comment>
<proteinExistence type="predicted"/>
<sequence>MAKYDDASWHYGGDYPNNLPIINAYTHIGMFLTWCIDRNLMSEDQMEEAGEALTQVRNRTLNGAEFLDSVCDGKFTTDDLDDTGNSFARAYYGRKEGKYASYFDDYKNLFHTSAGEFIVYSVDNSWENYERIKPVIDKRFEDWKTFQ</sequence>
<dbReference type="Proteomes" id="UP000676386">
    <property type="component" value="Unassembled WGS sequence"/>
</dbReference>
<evidence type="ECO:0000259" key="1">
    <source>
        <dbReference type="Pfam" id="PF25191"/>
    </source>
</evidence>